<proteinExistence type="predicted"/>
<feature type="compositionally biased region" description="Low complexity" evidence="1">
    <location>
        <begin position="15"/>
        <end position="37"/>
    </location>
</feature>
<evidence type="ECO:0000313" key="3">
    <source>
        <dbReference type="Proteomes" id="UP000233750"/>
    </source>
</evidence>
<comment type="caution">
    <text evidence="2">The sequence shown here is derived from an EMBL/GenBank/DDBJ whole genome shotgun (WGS) entry which is preliminary data.</text>
</comment>
<evidence type="ECO:0000313" key="2">
    <source>
        <dbReference type="EMBL" id="PKV95710.1"/>
    </source>
</evidence>
<feature type="region of interest" description="Disordered" evidence="1">
    <location>
        <begin position="1"/>
        <end position="44"/>
    </location>
</feature>
<dbReference type="RefSeq" id="WP_220817332.1">
    <property type="nucleotide sequence ID" value="NZ_JACJHR010000033.1"/>
</dbReference>
<keyword evidence="3" id="KW-1185">Reference proteome</keyword>
<dbReference type="EMBL" id="PJMY01000003">
    <property type="protein sequence ID" value="PKV95710.1"/>
    <property type="molecule type" value="Genomic_DNA"/>
</dbReference>
<name>A0A2N3WPC1_9PSEU</name>
<evidence type="ECO:0000256" key="1">
    <source>
        <dbReference type="SAM" id="MobiDB-lite"/>
    </source>
</evidence>
<protein>
    <recommendedName>
        <fullName evidence="4">YbaB/EbfC DNA-binding family protein</fullName>
    </recommendedName>
</protein>
<gene>
    <name evidence="2" type="ORF">ATK30_6638</name>
</gene>
<organism evidence="2 3">
    <name type="scientific">Amycolatopsis echigonensis</name>
    <dbReference type="NCBI Taxonomy" id="2576905"/>
    <lineage>
        <taxon>Bacteria</taxon>
        <taxon>Bacillati</taxon>
        <taxon>Actinomycetota</taxon>
        <taxon>Actinomycetes</taxon>
        <taxon>Pseudonocardiales</taxon>
        <taxon>Pseudonocardiaceae</taxon>
        <taxon>Amycolatopsis</taxon>
    </lineage>
</organism>
<feature type="region of interest" description="Disordered" evidence="1">
    <location>
        <begin position="189"/>
        <end position="233"/>
    </location>
</feature>
<reference evidence="2 3" key="1">
    <citation type="submission" date="2017-12" db="EMBL/GenBank/DDBJ databases">
        <title>Sequencing the genomes of 1000 Actinobacteria strains.</title>
        <authorList>
            <person name="Klenk H.-P."/>
        </authorList>
    </citation>
    <scope>NUCLEOTIDE SEQUENCE [LARGE SCALE GENOMIC DNA]</scope>
    <source>
        <strain evidence="2 3">DSM 45165</strain>
    </source>
</reference>
<evidence type="ECO:0008006" key="4">
    <source>
        <dbReference type="Google" id="ProtNLM"/>
    </source>
</evidence>
<sequence length="233" mass="23620">MTEANWGNPAEDQRAAAGESGSGGAEVAAAARPAPGGHPAQPVIEERAAAFERGAAGLSGQFAGEGPEAPGESRALVEAADPAGDERGIDELIEIAEEIPDQLGLSEGLAAIRATASGEGLSVTVNLHGMLVHLDIGESALELGPAALAAEISRLSTEAGSLALQQGLRAVRAGCVPAVAAAVEDELALDDVPEAPQPAQEAPREPEPARVSRRRAPVDDQDDEGFVLTPVKD</sequence>
<dbReference type="AlphaFoldDB" id="A0A2N3WPC1"/>
<accession>A0A2N3WPC1</accession>
<dbReference type="Proteomes" id="UP000233750">
    <property type="component" value="Unassembled WGS sequence"/>
</dbReference>